<feature type="transmembrane region" description="Helical" evidence="1">
    <location>
        <begin position="86"/>
        <end position="111"/>
    </location>
</feature>
<keyword evidence="1" id="KW-0812">Transmembrane</keyword>
<gene>
    <name evidence="2" type="ORF">UX85_C0008G0018</name>
</gene>
<keyword evidence="1" id="KW-1133">Transmembrane helix</keyword>
<evidence type="ECO:0000313" key="3">
    <source>
        <dbReference type="Proteomes" id="UP000033860"/>
    </source>
</evidence>
<evidence type="ECO:0008006" key="4">
    <source>
        <dbReference type="Google" id="ProtNLM"/>
    </source>
</evidence>
<keyword evidence="1" id="KW-0472">Membrane</keyword>
<dbReference type="Proteomes" id="UP000033860">
    <property type="component" value="Unassembled WGS sequence"/>
</dbReference>
<evidence type="ECO:0000313" key="2">
    <source>
        <dbReference type="EMBL" id="KKU60644.1"/>
    </source>
</evidence>
<name>A0A0G1RTM9_9BACT</name>
<dbReference type="Pfam" id="PF18895">
    <property type="entry name" value="T4SS_pilin"/>
    <property type="match status" value="1"/>
</dbReference>
<sequence length="123" mass="12968">MDPKLLADSAQTLGQIQGFLSGFSAAPGANPENRFTAIISNIITVFTIFGGLAFLTWFVIGAVTWVTSSGNPEQLDKAKKQISTAIAGLAVLVAAYAITFILSAVTGLDIINLERLINSLKPE</sequence>
<evidence type="ECO:0000256" key="1">
    <source>
        <dbReference type="SAM" id="Phobius"/>
    </source>
</evidence>
<protein>
    <recommendedName>
        <fullName evidence="4">Integral membrane protein</fullName>
    </recommendedName>
</protein>
<proteinExistence type="predicted"/>
<reference evidence="2 3" key="1">
    <citation type="journal article" date="2015" name="Nature">
        <title>rRNA introns, odd ribosomes, and small enigmatic genomes across a large radiation of phyla.</title>
        <authorList>
            <person name="Brown C.T."/>
            <person name="Hug L.A."/>
            <person name="Thomas B.C."/>
            <person name="Sharon I."/>
            <person name="Castelle C.J."/>
            <person name="Singh A."/>
            <person name="Wilkins M.J."/>
            <person name="Williams K.H."/>
            <person name="Banfield J.F."/>
        </authorList>
    </citation>
    <scope>NUCLEOTIDE SEQUENCE [LARGE SCALE GENOMIC DNA]</scope>
</reference>
<comment type="caution">
    <text evidence="2">The sequence shown here is derived from an EMBL/GenBank/DDBJ whole genome shotgun (WGS) entry which is preliminary data.</text>
</comment>
<dbReference type="InterPro" id="IPR043993">
    <property type="entry name" value="T4SS_pilin"/>
</dbReference>
<dbReference type="AlphaFoldDB" id="A0A0G1RTM9"/>
<organism evidence="2 3">
    <name type="scientific">Candidatus Beckwithbacteria bacterium GW2011_GWB1_47_15</name>
    <dbReference type="NCBI Taxonomy" id="1618371"/>
    <lineage>
        <taxon>Bacteria</taxon>
        <taxon>Candidatus Beckwithiibacteriota</taxon>
    </lineage>
</organism>
<dbReference type="EMBL" id="LCNT01000008">
    <property type="protein sequence ID" value="KKU60644.1"/>
    <property type="molecule type" value="Genomic_DNA"/>
</dbReference>
<accession>A0A0G1RTM9</accession>
<feature type="transmembrane region" description="Helical" evidence="1">
    <location>
        <begin position="42"/>
        <end position="66"/>
    </location>
</feature>